<dbReference type="EMBL" id="CAXKWB010026949">
    <property type="protein sequence ID" value="CAL4130964.1"/>
    <property type="molecule type" value="Genomic_DNA"/>
</dbReference>
<name>A0AAV2RR91_MEGNR</name>
<keyword evidence="2" id="KW-1185">Reference proteome</keyword>
<evidence type="ECO:0000313" key="1">
    <source>
        <dbReference type="EMBL" id="CAL4130964.1"/>
    </source>
</evidence>
<proteinExistence type="predicted"/>
<comment type="caution">
    <text evidence="1">The sequence shown here is derived from an EMBL/GenBank/DDBJ whole genome shotgun (WGS) entry which is preliminary data.</text>
</comment>
<dbReference type="AlphaFoldDB" id="A0AAV2RR91"/>
<organism evidence="1 2">
    <name type="scientific">Meganyctiphanes norvegica</name>
    <name type="common">Northern krill</name>
    <name type="synonym">Thysanopoda norvegica</name>
    <dbReference type="NCBI Taxonomy" id="48144"/>
    <lineage>
        <taxon>Eukaryota</taxon>
        <taxon>Metazoa</taxon>
        <taxon>Ecdysozoa</taxon>
        <taxon>Arthropoda</taxon>
        <taxon>Crustacea</taxon>
        <taxon>Multicrustacea</taxon>
        <taxon>Malacostraca</taxon>
        <taxon>Eumalacostraca</taxon>
        <taxon>Eucarida</taxon>
        <taxon>Euphausiacea</taxon>
        <taxon>Euphausiidae</taxon>
        <taxon>Meganyctiphanes</taxon>
    </lineage>
</organism>
<dbReference type="PANTHER" id="PTHR46601">
    <property type="entry name" value="ULP_PROTEASE DOMAIN-CONTAINING PROTEIN"/>
    <property type="match status" value="1"/>
</dbReference>
<accession>A0AAV2RR91</accession>
<reference evidence="1 2" key="1">
    <citation type="submission" date="2024-05" db="EMBL/GenBank/DDBJ databases">
        <authorList>
            <person name="Wallberg A."/>
        </authorList>
    </citation>
    <scope>NUCLEOTIDE SEQUENCE [LARGE SCALE GENOMIC DNA]</scope>
</reference>
<dbReference type="Proteomes" id="UP001497623">
    <property type="component" value="Unassembled WGS sequence"/>
</dbReference>
<evidence type="ECO:0000313" key="2">
    <source>
        <dbReference type="Proteomes" id="UP001497623"/>
    </source>
</evidence>
<gene>
    <name evidence="1" type="ORF">MNOR_LOCUS26659</name>
</gene>
<dbReference type="PANTHER" id="PTHR46601:SF2">
    <property type="entry name" value="UBIQUITIN-LIKE PROTEASE FAMILY PROFILE DOMAIN-CONTAINING PROTEIN"/>
    <property type="match status" value="1"/>
</dbReference>
<sequence>MYFPEKKEKKGQRIKKVSQRNKKFFEKISSDPEYMAKRNQRKNECRKKIENLLTDEDKKKIRERKREKMADYRKKCKEALSKNTGTEKISVNQFYKSKQAYGKACKRAENALPRSPRKKKIVICGLAKANGLQLSVQMEKMLTKPPLHENVIEQVRLFFIRSDIVYTCPGIHDVVTVWDDSGKKIKKRKLYLLMHLKEVYALFVLEHPSIKISFDKFIKLRPHNVLLLKNQPLDQCRCQIHENFIYLLKSLNESYTDNFWNIYLCNNSDYESLCWKGQCSKCKGGIKFINSVKRGDYEIVTYKNWIKNSNNRLIIEIKEECIGKLKEIVITKIYKFQEHVRIKRIQQHAFELDKKNAKSHVLQLDFAMAYSCEYQKEIQGALWSRNIINLFTAALYSSNLPCNSFLVVTDSKDKGKNSVFTFINKIIDQLPNFNSNEKLIIYTDGPSSEFKNKFCVKIVSNLSKKLKINVQWNYFATSHGKGVVDGIGGSAKALVRSKVKSMSDDSVIIQNSTDFFQTVKILMPNVNVLHVSNTEIAHFVNEKKPWNHINDIQGIRSVHCVSCKDGTHVQLWSHAKAVEPLFETWYPDTWSVVSFHKERMCIKLSKADI</sequence>
<protein>
    <submittedName>
        <fullName evidence="1">Uncharacterized protein</fullName>
    </submittedName>
</protein>